<evidence type="ECO:0000313" key="2">
    <source>
        <dbReference type="Proteomes" id="UP001144396"/>
    </source>
</evidence>
<dbReference type="EMBL" id="BSDP01000001">
    <property type="protein sequence ID" value="GLI27597.1"/>
    <property type="molecule type" value="Genomic_DNA"/>
</dbReference>
<sequence length="119" mass="12139">MIRSPGGEAAPEPDDRALAARVAHSHLFRGARVAVDGLAVPSGGGPPTTPAGLDLRFGDGSRTRAELLVDDRGRAALDVERYGTAAGTQLGPSLWEVSRTEPSASGAVLVIGSKAGRPD</sequence>
<protein>
    <submittedName>
        <fullName evidence="1">Uncharacterized protein</fullName>
    </submittedName>
</protein>
<accession>A0A9W6CW42</accession>
<proteinExistence type="predicted"/>
<comment type="caution">
    <text evidence="1">The sequence shown here is derived from an EMBL/GenBank/DDBJ whole genome shotgun (WGS) entry which is preliminary data.</text>
</comment>
<reference evidence="1" key="1">
    <citation type="submission" date="2022-12" db="EMBL/GenBank/DDBJ databases">
        <title>Reference genome sequencing for broad-spectrum identification of bacterial and archaeal isolates by mass spectrometry.</title>
        <authorList>
            <person name="Sekiguchi Y."/>
            <person name="Tourlousse D.M."/>
        </authorList>
    </citation>
    <scope>NUCLEOTIDE SEQUENCE</scope>
    <source>
        <strain evidence="1">14</strain>
    </source>
</reference>
<evidence type="ECO:0000313" key="1">
    <source>
        <dbReference type="EMBL" id="GLI27597.1"/>
    </source>
</evidence>
<gene>
    <name evidence="1" type="ORF">ARHIZOSPH14_18390</name>
</gene>
<dbReference type="Proteomes" id="UP001144396">
    <property type="component" value="Unassembled WGS sequence"/>
</dbReference>
<dbReference type="AlphaFoldDB" id="A0A9W6CW42"/>
<name>A0A9W6CW42_9MICO</name>
<organism evidence="1 2">
    <name type="scientific">Agromyces rhizosphaerae</name>
    <dbReference type="NCBI Taxonomy" id="88374"/>
    <lineage>
        <taxon>Bacteria</taxon>
        <taxon>Bacillati</taxon>
        <taxon>Actinomycetota</taxon>
        <taxon>Actinomycetes</taxon>
        <taxon>Micrococcales</taxon>
        <taxon>Microbacteriaceae</taxon>
        <taxon>Agromyces</taxon>
    </lineage>
</organism>
<keyword evidence="2" id="KW-1185">Reference proteome</keyword>